<dbReference type="Pfam" id="PF07593">
    <property type="entry name" value="UnbV_ASPIC"/>
    <property type="match status" value="2"/>
</dbReference>
<dbReference type="PANTHER" id="PTHR16026:SF0">
    <property type="entry name" value="CARTILAGE ACIDIC PROTEIN 1"/>
    <property type="match status" value="1"/>
</dbReference>
<dbReference type="PANTHER" id="PTHR16026">
    <property type="entry name" value="CARTILAGE ACIDIC PROTEIN 1"/>
    <property type="match status" value="1"/>
</dbReference>
<dbReference type="Gene3D" id="2.130.10.130">
    <property type="entry name" value="Integrin alpha, N-terminal"/>
    <property type="match status" value="3"/>
</dbReference>
<dbReference type="SUPFAM" id="SSF69318">
    <property type="entry name" value="Integrin alpha N-terminal domain"/>
    <property type="match status" value="2"/>
</dbReference>
<proteinExistence type="predicted"/>
<feature type="domain" description="ASPIC/UnbV" evidence="3">
    <location>
        <begin position="536"/>
        <end position="602"/>
    </location>
</feature>
<dbReference type="InterPro" id="IPR011519">
    <property type="entry name" value="UnbV_ASPIC"/>
</dbReference>
<organism evidence="4 5">
    <name type="scientific">Synoicihabitans lomoniglobus</name>
    <dbReference type="NCBI Taxonomy" id="2909285"/>
    <lineage>
        <taxon>Bacteria</taxon>
        <taxon>Pseudomonadati</taxon>
        <taxon>Verrucomicrobiota</taxon>
        <taxon>Opitutia</taxon>
        <taxon>Opitutales</taxon>
        <taxon>Opitutaceae</taxon>
        <taxon>Synoicihabitans</taxon>
    </lineage>
</organism>
<name>A0AAE9ZVM5_9BACT</name>
<feature type="region of interest" description="Disordered" evidence="2">
    <location>
        <begin position="346"/>
        <end position="370"/>
    </location>
</feature>
<evidence type="ECO:0000259" key="3">
    <source>
        <dbReference type="Pfam" id="PF07593"/>
    </source>
</evidence>
<dbReference type="EMBL" id="CP119075">
    <property type="protein sequence ID" value="WED64932.1"/>
    <property type="molecule type" value="Genomic_DNA"/>
</dbReference>
<gene>
    <name evidence="4" type="ORF">PXH66_21505</name>
</gene>
<accession>A0AAE9ZVM5</accession>
<dbReference type="Pfam" id="PF13517">
    <property type="entry name" value="FG-GAP_3"/>
    <property type="match status" value="4"/>
</dbReference>
<keyword evidence="1" id="KW-0732">Signal</keyword>
<feature type="domain" description="ASPIC/UnbV" evidence="3">
    <location>
        <begin position="1157"/>
        <end position="1215"/>
    </location>
</feature>
<reference evidence="4" key="1">
    <citation type="submission" date="2023-03" db="EMBL/GenBank/DDBJ databases">
        <title>Lomoglobus Profundus gen. nov., sp. nov., a novel member of the phylum Verrucomicrobia, isolated from deep-marine sediment of South China Sea.</title>
        <authorList>
            <person name="Ahmad T."/>
            <person name="Ishaq S.E."/>
            <person name="Wang F."/>
        </authorList>
    </citation>
    <scope>NUCLEOTIDE SEQUENCE</scope>
    <source>
        <strain evidence="4">LMO-M01</strain>
    </source>
</reference>
<dbReference type="InterPro" id="IPR028994">
    <property type="entry name" value="Integrin_alpha_N"/>
</dbReference>
<dbReference type="Proteomes" id="UP001218638">
    <property type="component" value="Chromosome"/>
</dbReference>
<evidence type="ECO:0000256" key="2">
    <source>
        <dbReference type="SAM" id="MobiDB-lite"/>
    </source>
</evidence>
<sequence>MFAFPLSTSARRRTWRSCLWASLGAAAVSAQLPESEPFAPRTAPRGATMFSEMPSSRTGIVTENNYADPRMWGDRYQEFALGGMGTGVAIGDYDNDGWPDIFVVSKTETCRLFRNRGDWKFEDVTNSAGILGGSGKSSGGFFGGGGSADAGVEEWKQGATFADVNNDGFLDIYVCRWGVPNWLFINQGNGTFKEEAAARGLAVADASGVGAFADFDRDGWLDVYVQTNMLTANESHGGQRDYLFRNNGDGTFTNVTDAAGLLGPNLAHSTTWWDYNNDGWPDIYVANDFAPADYLYRNNQDGTFTNVIHDVVPGMAYSAMGADSGDVNNDGLIDFFVADMATTTHEKDQRGMASSRELSREDADSPTLAPQKLRNTLFLNTGTPPMQEAAVLAGIDATDWTWSTRFEDLDNDGWLDLHITNGMNREYQNADLRDRIILAENPSVRLRTMKDSPPLNEANLAYRNLGDLQFEEVGAAWGLDQVGVSFGGAFGDLDNDGDLDLVCANYGAGVTVLRNDCDTGHRVQIALRGTKSNRFGVGAKVEVFTSAGRQAREVVVARGYLSSSEPLVHFGLGAIDRVDTLRITWPSGAVQVHTDLAADQRYLITEQANEPAAEEQSGHSRHGYVDATAETGLDLVSREGAFRENTRQPLIPTRFDRLGPGLAVGDLNGDGREDMVLGGTTATPARIIAGTASGRFVHGSIAQLTSHQTLNDGPLLLIDVDGDDDLDLLLTRTTDSLPAGDAAYQPLLLLNAGGGGMSPAPDGSLPPLPISVGAAAAADFDRDGRLDVFLGGRVQPGYYPEAPRSALLHNQGGRLADVTATVAPDLAAVGMVTSALWSDVDGDGWPDLLLALEWGTIRAFRNDAGRGFTDQSAEWGFAAAGTGWWTSLAAADFNGDGRPDYVAGNAGLNTPYAASPSEPALLFYGDFRGRGRGAKRIIEAYYEHGRLLPRRTSKAIGGAVPTVRRAFRRNDDFAAATLAEIVDQEKLDTAERFAATELRSGVFLSQPGGAWMFFPLPRIAQIAPLQGIATGYFNGDGHADIYAVQNSFSPMSFVGRFDGGVSQLLVGDGKGGFTPVPPQDSRLLVPGDAKALVVTDVNADAVPDFVVTRNNGPMQAFSNTLRPAAGFLDGLVRTDGGVAKTWALVIRLRGQSGNRSAIGARVTLRLASGTEQVSEVYAGGGYFSQSSPRVFRRWTPEDAPVDVMVRWPDGVTTTHPVSAGETELMIAR</sequence>
<dbReference type="InterPro" id="IPR027039">
    <property type="entry name" value="Crtac1"/>
</dbReference>
<dbReference type="InterPro" id="IPR013517">
    <property type="entry name" value="FG-GAP"/>
</dbReference>
<evidence type="ECO:0000313" key="4">
    <source>
        <dbReference type="EMBL" id="WED64932.1"/>
    </source>
</evidence>
<keyword evidence="5" id="KW-1185">Reference proteome</keyword>
<protein>
    <submittedName>
        <fullName evidence="4">FG-GAP-like repeat-containing protein</fullName>
    </submittedName>
</protein>
<evidence type="ECO:0000256" key="1">
    <source>
        <dbReference type="ARBA" id="ARBA00022729"/>
    </source>
</evidence>
<evidence type="ECO:0000313" key="5">
    <source>
        <dbReference type="Proteomes" id="UP001218638"/>
    </source>
</evidence>
<dbReference type="KEGG" id="slom:PXH66_21505"/>
<dbReference type="RefSeq" id="WP_330928276.1">
    <property type="nucleotide sequence ID" value="NZ_CP119075.1"/>
</dbReference>
<dbReference type="AlphaFoldDB" id="A0AAE9ZVM5"/>